<comment type="similarity">
    <text evidence="1">Belongs to the UPF0065 (bug) family.</text>
</comment>
<dbReference type="AlphaFoldDB" id="A0A3A4FAZ7"/>
<comment type="caution">
    <text evidence="4">The sequence shown here is derived from an EMBL/GenBank/DDBJ whole genome shotgun (WGS) entry which is preliminary data.</text>
</comment>
<dbReference type="SUPFAM" id="SSF53850">
    <property type="entry name" value="Periplasmic binding protein-like II"/>
    <property type="match status" value="1"/>
</dbReference>
<evidence type="ECO:0000313" key="4">
    <source>
        <dbReference type="EMBL" id="RJN31974.1"/>
    </source>
</evidence>
<evidence type="ECO:0000256" key="2">
    <source>
        <dbReference type="SAM" id="MobiDB-lite"/>
    </source>
</evidence>
<evidence type="ECO:0000313" key="5">
    <source>
        <dbReference type="Proteomes" id="UP000266615"/>
    </source>
</evidence>
<dbReference type="OrthoDB" id="8627412at2"/>
<dbReference type="PANTHER" id="PTHR42928">
    <property type="entry name" value="TRICARBOXYLATE-BINDING PROTEIN"/>
    <property type="match status" value="1"/>
</dbReference>
<dbReference type="EMBL" id="QYZP01000002">
    <property type="protein sequence ID" value="RJN31974.1"/>
    <property type="molecule type" value="Genomic_DNA"/>
</dbReference>
<dbReference type="PANTHER" id="PTHR42928:SF5">
    <property type="entry name" value="BLR1237 PROTEIN"/>
    <property type="match status" value="1"/>
</dbReference>
<keyword evidence="3" id="KW-0732">Signal</keyword>
<dbReference type="RefSeq" id="WP_119902763.1">
    <property type="nucleotide sequence ID" value="NZ_QYZP01000002.1"/>
</dbReference>
<name>A0A3A4FAZ7_9MICC</name>
<accession>A0A3A4FAZ7</accession>
<evidence type="ECO:0000256" key="1">
    <source>
        <dbReference type="ARBA" id="ARBA00006987"/>
    </source>
</evidence>
<gene>
    <name evidence="4" type="ORF">D3250_07685</name>
</gene>
<reference evidence="4 5" key="1">
    <citation type="submission" date="2018-09" db="EMBL/GenBank/DDBJ databases">
        <title>Nesterenkonia natronophila sp. nov., an alkaliphilic actinobacteriume isolated from a soda lake, and emended description of the genus Nesterenkonia.</title>
        <authorList>
            <person name="Menes R.J."/>
            <person name="Iriarte A."/>
        </authorList>
    </citation>
    <scope>NUCLEOTIDE SEQUENCE [LARGE SCALE GENOMIC DNA]</scope>
    <source>
        <strain evidence="4 5">M8</strain>
    </source>
</reference>
<dbReference type="Gene3D" id="3.40.190.10">
    <property type="entry name" value="Periplasmic binding protein-like II"/>
    <property type="match status" value="1"/>
</dbReference>
<dbReference type="Pfam" id="PF03401">
    <property type="entry name" value="TctC"/>
    <property type="match status" value="1"/>
</dbReference>
<keyword evidence="5" id="KW-1185">Reference proteome</keyword>
<protein>
    <submittedName>
        <fullName evidence="4">Tripartite tricarboxylate transporter substrate binding protein</fullName>
    </submittedName>
</protein>
<dbReference type="PIRSF" id="PIRSF017082">
    <property type="entry name" value="YflP"/>
    <property type="match status" value="1"/>
</dbReference>
<dbReference type="Gene3D" id="3.40.190.150">
    <property type="entry name" value="Bordetella uptake gene, domain 1"/>
    <property type="match status" value="1"/>
</dbReference>
<sequence>MVSIKTKLAACVSIASLGLVACGGDSEDNEYPSEGLTFVIPYEPGGGTDIIFRAAITQLEDELGQPVVPRNVPGASATNGSREVKDSEPDGYTLLGTHETVIQTNIAGVSDYSHDAFEPVALLTETPIIATVGADTGWESADDFVQEVRDNPGEVSWGITTGSTSHFFAQMMLDELDLPADSLNFVNYVGTTDALTAVQSGEIAGVYADSAAAESQFETGAVTSIGVAHTERLEALPDAETFEEQGYDFTYSTARGVFAPEGTPPEIVEQLSDAFEIVTNDPEFQEQVAGFGTETSFLPHDEYADFLEELEESYNELAEDMTF</sequence>
<feature type="region of interest" description="Disordered" evidence="2">
    <location>
        <begin position="66"/>
        <end position="91"/>
    </location>
</feature>
<evidence type="ECO:0000256" key="3">
    <source>
        <dbReference type="SAM" id="SignalP"/>
    </source>
</evidence>
<feature type="signal peptide" evidence="3">
    <location>
        <begin position="1"/>
        <end position="21"/>
    </location>
</feature>
<dbReference type="InterPro" id="IPR042100">
    <property type="entry name" value="Bug_dom1"/>
</dbReference>
<dbReference type="CDD" id="cd07012">
    <property type="entry name" value="PBP2_Bug_TTT"/>
    <property type="match status" value="1"/>
</dbReference>
<feature type="chain" id="PRO_5039486065" evidence="3">
    <location>
        <begin position="22"/>
        <end position="323"/>
    </location>
</feature>
<dbReference type="InterPro" id="IPR005064">
    <property type="entry name" value="BUG"/>
</dbReference>
<proteinExistence type="inferred from homology"/>
<organism evidence="4 5">
    <name type="scientific">Nesterenkonia natronophila</name>
    <dbReference type="NCBI Taxonomy" id="2174932"/>
    <lineage>
        <taxon>Bacteria</taxon>
        <taxon>Bacillati</taxon>
        <taxon>Actinomycetota</taxon>
        <taxon>Actinomycetes</taxon>
        <taxon>Micrococcales</taxon>
        <taxon>Micrococcaceae</taxon>
        <taxon>Nesterenkonia</taxon>
    </lineage>
</organism>
<dbReference type="PROSITE" id="PS51257">
    <property type="entry name" value="PROKAR_LIPOPROTEIN"/>
    <property type="match status" value="1"/>
</dbReference>
<dbReference type="Proteomes" id="UP000266615">
    <property type="component" value="Unassembled WGS sequence"/>
</dbReference>